<proteinExistence type="predicted"/>
<protein>
    <submittedName>
        <fullName evidence="3">Epimerase family protein</fullName>
    </submittedName>
</protein>
<dbReference type="NCBIfam" id="TIGR01777">
    <property type="entry name" value="yfcH"/>
    <property type="match status" value="1"/>
</dbReference>
<reference evidence="3 4" key="1">
    <citation type="journal article" date="2019" name="PLoS Biol.">
        <title>Sex chromosomes control vertical transmission of feminizing Wolbachia symbionts in an isopod.</title>
        <authorList>
            <person name="Becking T."/>
            <person name="Chebbi M.A."/>
            <person name="Giraud I."/>
            <person name="Moumen B."/>
            <person name="Laverre T."/>
            <person name="Caubet Y."/>
            <person name="Peccoud J."/>
            <person name="Gilbert C."/>
            <person name="Cordaux R."/>
        </authorList>
    </citation>
    <scope>NUCLEOTIDE SEQUENCE [LARGE SCALE GENOMIC DNA]</scope>
    <source>
        <strain evidence="3">ANa2</strain>
        <tissue evidence="3">Whole body excluding digestive tract and cuticle</tissue>
    </source>
</reference>
<dbReference type="Gene3D" id="3.40.50.720">
    <property type="entry name" value="NAD(P)-binding Rossmann-like Domain"/>
    <property type="match status" value="1"/>
</dbReference>
<dbReference type="CDD" id="cd05242">
    <property type="entry name" value="SDR_a8"/>
    <property type="match status" value="1"/>
</dbReference>
<dbReference type="Proteomes" id="UP000326759">
    <property type="component" value="Unassembled WGS sequence"/>
</dbReference>
<dbReference type="OrthoDB" id="276721at2759"/>
<dbReference type="InterPro" id="IPR013549">
    <property type="entry name" value="DUF1731"/>
</dbReference>
<dbReference type="PANTHER" id="PTHR11092:SF0">
    <property type="entry name" value="EPIMERASE FAMILY PROTEIN SDR39U1"/>
    <property type="match status" value="1"/>
</dbReference>
<dbReference type="EMBL" id="SEYY01001190">
    <property type="protein sequence ID" value="KAB7505590.1"/>
    <property type="molecule type" value="Genomic_DNA"/>
</dbReference>
<feature type="domain" description="DUF1731" evidence="2">
    <location>
        <begin position="250"/>
        <end position="296"/>
    </location>
</feature>
<dbReference type="Pfam" id="PF01370">
    <property type="entry name" value="Epimerase"/>
    <property type="match status" value="1"/>
</dbReference>
<evidence type="ECO:0000259" key="2">
    <source>
        <dbReference type="Pfam" id="PF08338"/>
    </source>
</evidence>
<sequence length="302" mass="32918">MSQLGTIVLGGGSGFIGTALSNLLKSKGYNIVVVSRTPGPSRMTWSELQSGGLPKGTTAVVSLAGQNVLDPTRGWSPGFKQNVWASRVHTTKYLADAIKEADVKPKVFVSTSGVGFYPPSMTKEYDESSEGGDFDFLSKLCTDWENATQLPANLNVRTVIIRCGVVLGRNGGMIRQMFLPFYLGLGGPVGSGNQYLPWIHIHDVASLYLHAIETKDLTGVLNGVAPQLITNKEFAKSFGRALWRPSFIPLPTFVLNMMFSEERAKIMTEGQKVIPKKVIKSGFNYAYPDINSAAKEFAKLIY</sequence>
<dbReference type="Pfam" id="PF08338">
    <property type="entry name" value="DUF1731"/>
    <property type="match status" value="1"/>
</dbReference>
<evidence type="ECO:0000313" key="3">
    <source>
        <dbReference type="EMBL" id="KAB7505590.1"/>
    </source>
</evidence>
<dbReference type="InterPro" id="IPR010099">
    <property type="entry name" value="SDR39U1"/>
</dbReference>
<evidence type="ECO:0000313" key="4">
    <source>
        <dbReference type="Proteomes" id="UP000326759"/>
    </source>
</evidence>
<dbReference type="PANTHER" id="PTHR11092">
    <property type="entry name" value="SUGAR NUCLEOTIDE EPIMERASE RELATED"/>
    <property type="match status" value="1"/>
</dbReference>
<feature type="domain" description="NAD-dependent epimerase/dehydratase" evidence="1">
    <location>
        <begin position="8"/>
        <end position="216"/>
    </location>
</feature>
<comment type="caution">
    <text evidence="3">The sequence shown here is derived from an EMBL/GenBank/DDBJ whole genome shotgun (WGS) entry which is preliminary data.</text>
</comment>
<dbReference type="SUPFAM" id="SSF51735">
    <property type="entry name" value="NAD(P)-binding Rossmann-fold domains"/>
    <property type="match status" value="1"/>
</dbReference>
<name>A0A5N5TJ73_9CRUS</name>
<dbReference type="InterPro" id="IPR001509">
    <property type="entry name" value="Epimerase_deHydtase"/>
</dbReference>
<evidence type="ECO:0000259" key="1">
    <source>
        <dbReference type="Pfam" id="PF01370"/>
    </source>
</evidence>
<dbReference type="InterPro" id="IPR036291">
    <property type="entry name" value="NAD(P)-bd_dom_sf"/>
</dbReference>
<gene>
    <name evidence="3" type="ORF">Anas_00262</name>
</gene>
<keyword evidence="4" id="KW-1185">Reference proteome</keyword>
<organism evidence="3 4">
    <name type="scientific">Armadillidium nasatum</name>
    <dbReference type="NCBI Taxonomy" id="96803"/>
    <lineage>
        <taxon>Eukaryota</taxon>
        <taxon>Metazoa</taxon>
        <taxon>Ecdysozoa</taxon>
        <taxon>Arthropoda</taxon>
        <taxon>Crustacea</taxon>
        <taxon>Multicrustacea</taxon>
        <taxon>Malacostraca</taxon>
        <taxon>Eumalacostraca</taxon>
        <taxon>Peracarida</taxon>
        <taxon>Isopoda</taxon>
        <taxon>Oniscidea</taxon>
        <taxon>Crinocheta</taxon>
        <taxon>Armadillidiidae</taxon>
        <taxon>Armadillidium</taxon>
    </lineage>
</organism>
<dbReference type="AlphaFoldDB" id="A0A5N5TJ73"/>
<accession>A0A5N5TJ73</accession>